<dbReference type="eggNOG" id="COG4198">
    <property type="taxonomic scope" value="Bacteria"/>
</dbReference>
<dbReference type="HOGENOM" id="CLU_036573_0_0_12"/>
<organism evidence="1 2">
    <name type="scientific">Treponema maltophilum ATCC 51939</name>
    <dbReference type="NCBI Taxonomy" id="1125699"/>
    <lineage>
        <taxon>Bacteria</taxon>
        <taxon>Pseudomonadati</taxon>
        <taxon>Spirochaetota</taxon>
        <taxon>Spirochaetia</taxon>
        <taxon>Spirochaetales</taxon>
        <taxon>Treponemataceae</taxon>
        <taxon>Treponema</taxon>
    </lineage>
</organism>
<sequence length="446" mass="49495">MESLKKYALHVPQILLPAKGIDLKSWAVVACDQYTQDKDYWQKAEKIAQGKPSALHIILPEIYLNTLSQAEKERRTDDIKRTMADYLANGVFAPPLDAFIYTERKTSYGRLRKGLVAAIDLEAYDWRPEQKAKIRATEATILERIPPRVAIREGAPLEAPHIMLLVNDPARRFIEQTGEIVKQSGEKPVYDTDLMMEGGRITGRAVSGGKAMDNMGESLCAIEEANKAADGSVFMFAVGDGNHSLATAKTVWENLKKTAGAPADKNGHTAVPDRLKNHPARYALVEIVNLYDEGLTFEPIHRVLFNTDAKDLIRFVHSKLGGTPTPCKDGAELARTVEQSPSAFGFASLQGGFTCLNIPTDALAVSVFQPVLDEFIRSQEMIDFIHGADEVFRLAKQKDTVSILFPPIAKDSFFATVEKYGSLPRKSFSMGEASEKRFYLECRKLV</sequence>
<protein>
    <recommendedName>
        <fullName evidence="3">DUF1015 domain-containing protein</fullName>
    </recommendedName>
</protein>
<dbReference type="AlphaFoldDB" id="S3KGZ0"/>
<evidence type="ECO:0000313" key="2">
    <source>
        <dbReference type="Proteomes" id="UP000014541"/>
    </source>
</evidence>
<dbReference type="RefSeq" id="WP_016526096.1">
    <property type="nucleotide sequence ID" value="NZ_KE332518.1"/>
</dbReference>
<dbReference type="EMBL" id="ATFF01000006">
    <property type="protein sequence ID" value="EPF31487.1"/>
    <property type="molecule type" value="Genomic_DNA"/>
</dbReference>
<keyword evidence="2" id="KW-1185">Reference proteome</keyword>
<dbReference type="PATRIC" id="fig|1125699.3.peg.1852"/>
<dbReference type="Proteomes" id="UP000014541">
    <property type="component" value="Unassembled WGS sequence"/>
</dbReference>
<comment type="caution">
    <text evidence="1">The sequence shown here is derived from an EMBL/GenBank/DDBJ whole genome shotgun (WGS) entry which is preliminary data.</text>
</comment>
<evidence type="ECO:0000313" key="1">
    <source>
        <dbReference type="EMBL" id="EPF31487.1"/>
    </source>
</evidence>
<reference evidence="1 2" key="1">
    <citation type="submission" date="2013-04" db="EMBL/GenBank/DDBJ databases">
        <title>The Genome Sequence of Treponema maltophilum ATCC 51939.</title>
        <authorList>
            <consortium name="The Broad Institute Genomics Platform"/>
            <person name="Earl A."/>
            <person name="Ward D."/>
            <person name="Feldgarden M."/>
            <person name="Gevers D."/>
            <person name="Leonetti C."/>
            <person name="Blanton J.M."/>
            <person name="Dewhirst F.E."/>
            <person name="Izard J."/>
            <person name="Walker B."/>
            <person name="Young S."/>
            <person name="Zeng Q."/>
            <person name="Gargeya S."/>
            <person name="Fitzgerald M."/>
            <person name="Haas B."/>
            <person name="Abouelleil A."/>
            <person name="Allen A.W."/>
            <person name="Alvarado L."/>
            <person name="Arachchi H.M."/>
            <person name="Berlin A.M."/>
            <person name="Chapman S.B."/>
            <person name="Gainer-Dewar J."/>
            <person name="Goldberg J."/>
            <person name="Griggs A."/>
            <person name="Gujja S."/>
            <person name="Hansen M."/>
            <person name="Howarth C."/>
            <person name="Imamovic A."/>
            <person name="Ireland A."/>
            <person name="Larimer J."/>
            <person name="McCowan C."/>
            <person name="Murphy C."/>
            <person name="Pearson M."/>
            <person name="Poon T.W."/>
            <person name="Priest M."/>
            <person name="Roberts A."/>
            <person name="Saif S."/>
            <person name="Shea T."/>
            <person name="Sisk P."/>
            <person name="Sykes S."/>
            <person name="Wortman J."/>
            <person name="Nusbaum C."/>
            <person name="Birren B."/>
        </authorList>
    </citation>
    <scope>NUCLEOTIDE SEQUENCE [LARGE SCALE GENOMIC DNA]</scope>
    <source>
        <strain evidence="1 2">ATCC 51939</strain>
    </source>
</reference>
<dbReference type="PANTHER" id="PTHR36454">
    <property type="entry name" value="LMO2823 PROTEIN"/>
    <property type="match status" value="1"/>
</dbReference>
<gene>
    <name evidence="1" type="ORF">HMPREF9194_01834</name>
</gene>
<dbReference type="STRING" id="1125699.HMPREF9194_01834"/>
<name>S3KGZ0_TREMA</name>
<dbReference type="OrthoDB" id="6396832at2"/>
<dbReference type="PANTHER" id="PTHR36454:SF1">
    <property type="entry name" value="DUF1015 DOMAIN-CONTAINING PROTEIN"/>
    <property type="match status" value="1"/>
</dbReference>
<dbReference type="Pfam" id="PF06245">
    <property type="entry name" value="DUF1015"/>
    <property type="match status" value="1"/>
</dbReference>
<evidence type="ECO:0008006" key="3">
    <source>
        <dbReference type="Google" id="ProtNLM"/>
    </source>
</evidence>
<accession>S3KGZ0</accession>
<proteinExistence type="predicted"/>
<dbReference type="InterPro" id="IPR008323">
    <property type="entry name" value="UCP033563"/>
</dbReference>